<dbReference type="OrthoDB" id="2341546at2759"/>
<dbReference type="InterPro" id="IPR007219">
    <property type="entry name" value="XnlR_reg_dom"/>
</dbReference>
<dbReference type="SMART" id="SM00066">
    <property type="entry name" value="GAL4"/>
    <property type="match status" value="1"/>
</dbReference>
<dbReference type="InterPro" id="IPR051089">
    <property type="entry name" value="prtT"/>
</dbReference>
<dbReference type="GO" id="GO:0000976">
    <property type="term" value="F:transcription cis-regulatory region binding"/>
    <property type="evidence" value="ECO:0007669"/>
    <property type="project" value="TreeGrafter"/>
</dbReference>
<reference evidence="10" key="1">
    <citation type="journal article" date="2020" name="Stud. Mycol.">
        <title>101 Dothideomycetes genomes: a test case for predicting lifestyles and emergence of pathogens.</title>
        <authorList>
            <person name="Haridas S."/>
            <person name="Albert R."/>
            <person name="Binder M."/>
            <person name="Bloem J."/>
            <person name="Labutti K."/>
            <person name="Salamov A."/>
            <person name="Andreopoulos B."/>
            <person name="Baker S."/>
            <person name="Barry K."/>
            <person name="Bills G."/>
            <person name="Bluhm B."/>
            <person name="Cannon C."/>
            <person name="Castanera R."/>
            <person name="Culley D."/>
            <person name="Daum C."/>
            <person name="Ezra D."/>
            <person name="Gonzalez J."/>
            <person name="Henrissat B."/>
            <person name="Kuo A."/>
            <person name="Liang C."/>
            <person name="Lipzen A."/>
            <person name="Lutzoni F."/>
            <person name="Magnuson J."/>
            <person name="Mondo S."/>
            <person name="Nolan M."/>
            <person name="Ohm R."/>
            <person name="Pangilinan J."/>
            <person name="Park H.-J."/>
            <person name="Ramirez L."/>
            <person name="Alfaro M."/>
            <person name="Sun H."/>
            <person name="Tritt A."/>
            <person name="Yoshinaga Y."/>
            <person name="Zwiers L.-H."/>
            <person name="Turgeon B."/>
            <person name="Goodwin S."/>
            <person name="Spatafora J."/>
            <person name="Crous P."/>
            <person name="Grigoriev I."/>
        </authorList>
    </citation>
    <scope>NUCLEOTIDE SEQUENCE</scope>
    <source>
        <strain evidence="10">ATCC 16933</strain>
    </source>
</reference>
<protein>
    <recommendedName>
        <fullName evidence="9">Zn(2)-C6 fungal-type domain-containing protein</fullName>
    </recommendedName>
</protein>
<evidence type="ECO:0000256" key="6">
    <source>
        <dbReference type="ARBA" id="ARBA00023163"/>
    </source>
</evidence>
<dbReference type="InterPro" id="IPR001138">
    <property type="entry name" value="Zn2Cys6_DnaBD"/>
</dbReference>
<sequence>MDGSPAGGGGSVALGGAGPQHGRNGSVSQYTTATAASSVSPTSARAQLQHNGSARKRTISNAGLESSPSSSIHHDEDLLLAGDELETGGQGRRRHTTGGTGSKRACNKRACNQCKQQKLRCNVQEEPFEPCSRCKKQNLECRIDDNFQRVAKRSRHLEMEREIELLRQQNQLLSGQMAGPPNVSLVGSNPSHNTPNSAIYSGLPAGPEQFLGSHEAAGSLLDLKQGIEGYGASPNARQLIRSLEDVVLAPDRIQELFVEYWNCYHPFLPLLDNTKSPDQYFASSQILFWTIISIASRHFQPDTDLLTKMTGPFTRLLWTQLSKVPQDHHIVRALCLLCAWPFPTSSTSSDPTFMYCGLMMQIAMQIGLHHPSHAQDFSRFHVRLQEEDIQDRVRTWTACNIVAQSVSTGYGQPSQTIYGPTLAPRAQERGQEMYQIPEDLSARLEIARFCNIVTKSLYSSQSESVRMTNDDERANMASILAQNLADLESRLTNGVLPLTVTDTLYLHSASLHLRLWAFFDTSSASTYRSDLLQLYHATKNFLEMVFSLRDGTPGIGGGESSLIYATNYLMQMTLAAGFTLFKLLNSFFARQLPGLVDEGKRLLTGTIQSIREMSVTNNDLPQRLAEVLAQLWRASPAAQSASTNGNTPTMATSVGPGAVDVDDSLQLRVRCRQSMSLVFDSVWRWRDEIQGKSAAGNLDNAVNNPTNPEASSSSTPVRVLGAAVAPLSESSTSMEPALPSLGLPGGNGIGGASAGFAYPNASDMFDTLGWFLDGVDGSMGGMTWGGV</sequence>
<evidence type="ECO:0000256" key="5">
    <source>
        <dbReference type="ARBA" id="ARBA00023125"/>
    </source>
</evidence>
<dbReference type="FunFam" id="4.10.240.10:FF:000003">
    <property type="entry name" value="C6 transcription factor (Leu3)"/>
    <property type="match status" value="1"/>
</dbReference>
<proteinExistence type="predicted"/>
<dbReference type="GO" id="GO:0006351">
    <property type="term" value="P:DNA-templated transcription"/>
    <property type="evidence" value="ECO:0007669"/>
    <property type="project" value="InterPro"/>
</dbReference>
<dbReference type="EMBL" id="MU001678">
    <property type="protein sequence ID" value="KAF2458306.1"/>
    <property type="molecule type" value="Genomic_DNA"/>
</dbReference>
<dbReference type="GO" id="GO:0001216">
    <property type="term" value="F:DNA-binding transcription activator activity"/>
    <property type="evidence" value="ECO:0007669"/>
    <property type="project" value="UniProtKB-ARBA"/>
</dbReference>
<dbReference type="AlphaFoldDB" id="A0A6A6P2V8"/>
<dbReference type="Pfam" id="PF00172">
    <property type="entry name" value="Zn_clus"/>
    <property type="match status" value="1"/>
</dbReference>
<dbReference type="Pfam" id="PF04082">
    <property type="entry name" value="Fungal_trans"/>
    <property type="match status" value="1"/>
</dbReference>
<keyword evidence="6" id="KW-0804">Transcription</keyword>
<dbReference type="GO" id="GO:0008270">
    <property type="term" value="F:zinc ion binding"/>
    <property type="evidence" value="ECO:0007669"/>
    <property type="project" value="InterPro"/>
</dbReference>
<feature type="domain" description="Zn(2)-C6 fungal-type" evidence="9">
    <location>
        <begin position="110"/>
        <end position="143"/>
    </location>
</feature>
<keyword evidence="7" id="KW-0539">Nucleus</keyword>
<dbReference type="PANTHER" id="PTHR31845:SF21">
    <property type="entry name" value="REGULATORY PROTEIN LEU3"/>
    <property type="match status" value="1"/>
</dbReference>
<keyword evidence="5" id="KW-0238">DNA-binding</keyword>
<evidence type="ECO:0000259" key="9">
    <source>
        <dbReference type="PROSITE" id="PS50048"/>
    </source>
</evidence>
<feature type="region of interest" description="Disordered" evidence="8">
    <location>
        <begin position="1"/>
        <end position="106"/>
    </location>
</feature>
<keyword evidence="3" id="KW-0862">Zinc</keyword>
<keyword evidence="11" id="KW-1185">Reference proteome</keyword>
<evidence type="ECO:0000256" key="1">
    <source>
        <dbReference type="ARBA" id="ARBA00004123"/>
    </source>
</evidence>
<gene>
    <name evidence="10" type="ORF">BDY21DRAFT_284409</name>
</gene>
<evidence type="ECO:0000256" key="2">
    <source>
        <dbReference type="ARBA" id="ARBA00022723"/>
    </source>
</evidence>
<feature type="compositionally biased region" description="Low complexity" evidence="8">
    <location>
        <begin position="31"/>
        <end position="44"/>
    </location>
</feature>
<name>A0A6A6P2V8_9PEZI</name>
<dbReference type="SUPFAM" id="SSF57701">
    <property type="entry name" value="Zn2/Cys6 DNA-binding domain"/>
    <property type="match status" value="1"/>
</dbReference>
<evidence type="ECO:0000313" key="10">
    <source>
        <dbReference type="EMBL" id="KAF2458306.1"/>
    </source>
</evidence>
<feature type="region of interest" description="Disordered" evidence="8">
    <location>
        <begin position="695"/>
        <end position="717"/>
    </location>
</feature>
<dbReference type="CDD" id="cd00067">
    <property type="entry name" value="GAL4"/>
    <property type="match status" value="1"/>
</dbReference>
<evidence type="ECO:0000256" key="4">
    <source>
        <dbReference type="ARBA" id="ARBA00023015"/>
    </source>
</evidence>
<evidence type="ECO:0000256" key="7">
    <source>
        <dbReference type="ARBA" id="ARBA00023242"/>
    </source>
</evidence>
<comment type="subcellular location">
    <subcellularLocation>
        <location evidence="1">Nucleus</location>
    </subcellularLocation>
</comment>
<dbReference type="Proteomes" id="UP000799766">
    <property type="component" value="Unassembled WGS sequence"/>
</dbReference>
<evidence type="ECO:0000256" key="3">
    <source>
        <dbReference type="ARBA" id="ARBA00022833"/>
    </source>
</evidence>
<feature type="compositionally biased region" description="Polar residues" evidence="8">
    <location>
        <begin position="700"/>
        <end position="716"/>
    </location>
</feature>
<evidence type="ECO:0000256" key="8">
    <source>
        <dbReference type="SAM" id="MobiDB-lite"/>
    </source>
</evidence>
<dbReference type="Gene3D" id="4.10.240.10">
    <property type="entry name" value="Zn(2)-C6 fungal-type DNA-binding domain"/>
    <property type="match status" value="1"/>
</dbReference>
<dbReference type="PANTHER" id="PTHR31845">
    <property type="entry name" value="FINGER DOMAIN PROTEIN, PUTATIVE-RELATED"/>
    <property type="match status" value="1"/>
</dbReference>
<dbReference type="PROSITE" id="PS00463">
    <property type="entry name" value="ZN2_CY6_FUNGAL_1"/>
    <property type="match status" value="1"/>
</dbReference>
<organism evidence="10 11">
    <name type="scientific">Lineolata rhizophorae</name>
    <dbReference type="NCBI Taxonomy" id="578093"/>
    <lineage>
        <taxon>Eukaryota</taxon>
        <taxon>Fungi</taxon>
        <taxon>Dikarya</taxon>
        <taxon>Ascomycota</taxon>
        <taxon>Pezizomycotina</taxon>
        <taxon>Dothideomycetes</taxon>
        <taxon>Dothideomycetes incertae sedis</taxon>
        <taxon>Lineolatales</taxon>
        <taxon>Lineolataceae</taxon>
        <taxon>Lineolata</taxon>
    </lineage>
</organism>
<dbReference type="PROSITE" id="PS50048">
    <property type="entry name" value="ZN2_CY6_FUNGAL_2"/>
    <property type="match status" value="1"/>
</dbReference>
<dbReference type="CDD" id="cd12148">
    <property type="entry name" value="fungal_TF_MHR"/>
    <property type="match status" value="1"/>
</dbReference>
<evidence type="ECO:0000313" key="11">
    <source>
        <dbReference type="Proteomes" id="UP000799766"/>
    </source>
</evidence>
<dbReference type="GO" id="GO:0000981">
    <property type="term" value="F:DNA-binding transcription factor activity, RNA polymerase II-specific"/>
    <property type="evidence" value="ECO:0007669"/>
    <property type="project" value="InterPro"/>
</dbReference>
<accession>A0A6A6P2V8</accession>
<dbReference type="GO" id="GO:0005634">
    <property type="term" value="C:nucleus"/>
    <property type="evidence" value="ECO:0007669"/>
    <property type="project" value="UniProtKB-SubCell"/>
</dbReference>
<keyword evidence="2" id="KW-0479">Metal-binding</keyword>
<dbReference type="InterPro" id="IPR036864">
    <property type="entry name" value="Zn2-C6_fun-type_DNA-bd_sf"/>
</dbReference>
<keyword evidence="4" id="KW-0805">Transcription regulation</keyword>
<feature type="compositionally biased region" description="Gly residues" evidence="8">
    <location>
        <begin position="1"/>
        <end position="19"/>
    </location>
</feature>
<feature type="compositionally biased region" description="Polar residues" evidence="8">
    <location>
        <begin position="59"/>
        <end position="71"/>
    </location>
</feature>